<name>A0A6M8F244_9GAMM</name>
<dbReference type="AlphaFoldDB" id="A0A6M8F244"/>
<dbReference type="EMBL" id="CP053697">
    <property type="protein sequence ID" value="QKE62484.1"/>
    <property type="molecule type" value="Genomic_DNA"/>
</dbReference>
<dbReference type="KEGG" id="pcam:HNE05_03620"/>
<dbReference type="Proteomes" id="UP000501379">
    <property type="component" value="Chromosome"/>
</dbReference>
<proteinExistence type="predicted"/>
<keyword evidence="2" id="KW-1185">Reference proteome</keyword>
<gene>
    <name evidence="1" type="ORF">HNE05_03620</name>
</gene>
<dbReference type="InterPro" id="IPR046560">
    <property type="entry name" value="DUF6714"/>
</dbReference>
<sequence length="147" mass="17028">MNWIEESRKIFKISKPEHFTDFAHCEECLDHDLSLVSSDVDSIGFDELGNPGWDPICYVEAEGFIYYFPAFVRLCLNSNSDQSYISQFLFHLSSDGNNNKYTLSFSVEQRNFTLKFIKYLAETKIDTITLYGDEEMLSTTIEIWASV</sequence>
<dbReference type="RefSeq" id="WP_173204323.1">
    <property type="nucleotide sequence ID" value="NZ_CP053697.2"/>
</dbReference>
<protein>
    <submittedName>
        <fullName evidence="1">Uncharacterized protein</fullName>
    </submittedName>
</protein>
<reference evidence="1" key="1">
    <citation type="submission" date="2020-07" db="EMBL/GenBank/DDBJ databases">
        <title>Nitrate ammonifying Pseudomonas campi sp. nov. isolated from German agricultural grassland.</title>
        <authorList>
            <person name="Timsy T."/>
            <person name="Ulrich A."/>
            <person name="Spanner T."/>
            <person name="Foesel B."/>
            <person name="Kolb S."/>
            <person name="Horn M.A."/>
            <person name="Behrendt U."/>
        </authorList>
    </citation>
    <scope>NUCLEOTIDE SEQUENCE</scope>
    <source>
        <strain evidence="1">S1-A32-2</strain>
    </source>
</reference>
<evidence type="ECO:0000313" key="1">
    <source>
        <dbReference type="EMBL" id="QKE62484.1"/>
    </source>
</evidence>
<accession>A0A6M8F244</accession>
<organism evidence="1 2">
    <name type="scientific">Aquipseudomonas campi</name>
    <dbReference type="NCBI Taxonomy" id="2731681"/>
    <lineage>
        <taxon>Bacteria</taxon>
        <taxon>Pseudomonadati</taxon>
        <taxon>Pseudomonadota</taxon>
        <taxon>Gammaproteobacteria</taxon>
        <taxon>Pseudomonadales</taxon>
        <taxon>Pseudomonadaceae</taxon>
        <taxon>Aquipseudomonas</taxon>
    </lineage>
</organism>
<dbReference type="Pfam" id="PF20461">
    <property type="entry name" value="DUF6714"/>
    <property type="match status" value="1"/>
</dbReference>
<evidence type="ECO:0000313" key="2">
    <source>
        <dbReference type="Proteomes" id="UP000501379"/>
    </source>
</evidence>